<dbReference type="Proteomes" id="UP001157125">
    <property type="component" value="Unassembled WGS sequence"/>
</dbReference>
<evidence type="ECO:0000256" key="5">
    <source>
        <dbReference type="ARBA" id="ARBA00023136"/>
    </source>
</evidence>
<dbReference type="InterPro" id="IPR054120">
    <property type="entry name" value="PBPA_dimer"/>
</dbReference>
<evidence type="ECO:0000313" key="9">
    <source>
        <dbReference type="EMBL" id="GMA35687.1"/>
    </source>
</evidence>
<dbReference type="PANTHER" id="PTHR30474">
    <property type="entry name" value="CELL CYCLE PROTEIN"/>
    <property type="match status" value="1"/>
</dbReference>
<dbReference type="Gene3D" id="3.90.1310.10">
    <property type="entry name" value="Penicillin-binding protein 2a (Domain 2)"/>
    <property type="match status" value="1"/>
</dbReference>
<feature type="compositionally biased region" description="Basic residues" evidence="6">
    <location>
        <begin position="89"/>
        <end position="101"/>
    </location>
</feature>
<comment type="subcellular location">
    <subcellularLocation>
        <location evidence="1">Membrane</location>
        <topology evidence="1">Multi-pass membrane protein</topology>
    </subcellularLocation>
</comment>
<feature type="region of interest" description="Disordered" evidence="6">
    <location>
        <begin position="78"/>
        <end position="107"/>
    </location>
</feature>
<keyword evidence="10" id="KW-1185">Reference proteome</keyword>
<keyword evidence="5 7" id="KW-0472">Membrane</keyword>
<evidence type="ECO:0000256" key="7">
    <source>
        <dbReference type="SAM" id="Phobius"/>
    </source>
</evidence>
<proteinExistence type="predicted"/>
<sequence>MRGLFGMASGGLFGTGLGQGRPDLVPYAESDFIIASLGEELGLTGLMAILTLYIIVVQRAFRTSIGVRDGFGKPACGGPGDLDRDAGVHRGRRRHARHPPHGAHGTLPRLRRLLPARQLARHCPTPARLRSGAQVDGGGERMNEPARRLSVVVLILFLALMAAASWIQVVNEETLSQDPRNVRTLYREYGNFRGPLVVDGESVVWSAPSDDSFNYQRTYADGPLYASATGFYSIVYGRSGLEQTENEPAQRFRGRVVLDAPWQPVLRRAAAGCIGRASP</sequence>
<dbReference type="EMBL" id="BSUN01000001">
    <property type="protein sequence ID" value="GMA35687.1"/>
    <property type="molecule type" value="Genomic_DNA"/>
</dbReference>
<feature type="transmembrane region" description="Helical" evidence="7">
    <location>
        <begin position="149"/>
        <end position="167"/>
    </location>
</feature>
<evidence type="ECO:0000256" key="4">
    <source>
        <dbReference type="ARBA" id="ARBA00022989"/>
    </source>
</evidence>
<feature type="transmembrane region" description="Helical" evidence="7">
    <location>
        <begin position="42"/>
        <end position="61"/>
    </location>
</feature>
<dbReference type="Pfam" id="PF21922">
    <property type="entry name" value="PBP_dimer_2"/>
    <property type="match status" value="1"/>
</dbReference>
<organism evidence="9 10">
    <name type="scientific">Demequina litorisediminis</name>
    <dbReference type="NCBI Taxonomy" id="1849022"/>
    <lineage>
        <taxon>Bacteria</taxon>
        <taxon>Bacillati</taxon>
        <taxon>Actinomycetota</taxon>
        <taxon>Actinomycetes</taxon>
        <taxon>Micrococcales</taxon>
        <taxon>Demequinaceae</taxon>
        <taxon>Demequina</taxon>
    </lineage>
</organism>
<keyword evidence="2 7" id="KW-0812">Transmembrane</keyword>
<evidence type="ECO:0000256" key="1">
    <source>
        <dbReference type="ARBA" id="ARBA00004141"/>
    </source>
</evidence>
<reference evidence="10" key="1">
    <citation type="journal article" date="2019" name="Int. J. Syst. Evol. Microbiol.">
        <title>The Global Catalogue of Microorganisms (GCM) 10K type strain sequencing project: providing services to taxonomists for standard genome sequencing and annotation.</title>
        <authorList>
            <consortium name="The Broad Institute Genomics Platform"/>
            <consortium name="The Broad Institute Genome Sequencing Center for Infectious Disease"/>
            <person name="Wu L."/>
            <person name="Ma J."/>
        </authorList>
    </citation>
    <scope>NUCLEOTIDE SEQUENCE [LARGE SCALE GENOMIC DNA]</scope>
    <source>
        <strain evidence="10">NBRC 112299</strain>
    </source>
</reference>
<comment type="caution">
    <text evidence="9">The sequence shown here is derived from an EMBL/GenBank/DDBJ whole genome shotgun (WGS) entry which is preliminary data.</text>
</comment>
<keyword evidence="3" id="KW-0133">Cell shape</keyword>
<protein>
    <recommendedName>
        <fullName evidence="8">Penicillin binding protein A dimerisation domain-containing protein</fullName>
    </recommendedName>
</protein>
<dbReference type="PANTHER" id="PTHR30474:SF3">
    <property type="entry name" value="PEPTIDOGLYCAN GLYCOSYLTRANSFERASE RODA"/>
    <property type="match status" value="1"/>
</dbReference>
<evidence type="ECO:0000259" key="8">
    <source>
        <dbReference type="Pfam" id="PF21922"/>
    </source>
</evidence>
<gene>
    <name evidence="9" type="ORF">GCM10025876_18910</name>
</gene>
<evidence type="ECO:0000256" key="3">
    <source>
        <dbReference type="ARBA" id="ARBA00022960"/>
    </source>
</evidence>
<feature type="domain" description="Penicillin binding protein A dimerisation" evidence="8">
    <location>
        <begin position="193"/>
        <end position="247"/>
    </location>
</feature>
<accession>A0ABQ6IET9</accession>
<dbReference type="InterPro" id="IPR001182">
    <property type="entry name" value="FtsW/RodA"/>
</dbReference>
<keyword evidence="4 7" id="KW-1133">Transmembrane helix</keyword>
<name>A0ABQ6IET9_9MICO</name>
<evidence type="ECO:0000313" key="10">
    <source>
        <dbReference type="Proteomes" id="UP001157125"/>
    </source>
</evidence>
<dbReference type="Pfam" id="PF01098">
    <property type="entry name" value="FTSW_RODA_SPOVE"/>
    <property type="match status" value="1"/>
</dbReference>
<evidence type="ECO:0000256" key="2">
    <source>
        <dbReference type="ARBA" id="ARBA00022692"/>
    </source>
</evidence>
<evidence type="ECO:0000256" key="6">
    <source>
        <dbReference type="SAM" id="MobiDB-lite"/>
    </source>
</evidence>